<comment type="caution">
    <text evidence="1">The sequence shown here is derived from an EMBL/GenBank/DDBJ whole genome shotgun (WGS) entry which is preliminary data.</text>
</comment>
<accession>A0A7W7XDA1</accession>
<sequence length="55" mass="6302">MTEPDDPLGVWTGRLLRLGVGISPDEARRFVHDLYAQAQSDLDEERAEADFKREE</sequence>
<dbReference type="EMBL" id="JACHJY010000007">
    <property type="protein sequence ID" value="MBB4983975.1"/>
    <property type="molecule type" value="Genomic_DNA"/>
</dbReference>
<gene>
    <name evidence="1" type="ORF">GGE06_004921</name>
</gene>
<organism evidence="1 2">
    <name type="scientific">Streptomyces nymphaeiformis</name>
    <dbReference type="NCBI Taxonomy" id="2663842"/>
    <lineage>
        <taxon>Bacteria</taxon>
        <taxon>Bacillati</taxon>
        <taxon>Actinomycetota</taxon>
        <taxon>Actinomycetes</taxon>
        <taxon>Kitasatosporales</taxon>
        <taxon>Streptomycetaceae</taxon>
        <taxon>Streptomyces</taxon>
    </lineage>
</organism>
<name>A0A7W7XDA1_9ACTN</name>
<evidence type="ECO:0000313" key="2">
    <source>
        <dbReference type="Proteomes" id="UP000582643"/>
    </source>
</evidence>
<dbReference type="AlphaFoldDB" id="A0A7W7XDA1"/>
<reference evidence="1 2" key="1">
    <citation type="submission" date="2020-08" db="EMBL/GenBank/DDBJ databases">
        <title>Genomic Encyclopedia of Type Strains, Phase III (KMG-III): the genomes of soil and plant-associated and newly described type strains.</title>
        <authorList>
            <person name="Whitman W."/>
        </authorList>
    </citation>
    <scope>NUCLEOTIDE SEQUENCE [LARGE SCALE GENOMIC DNA]</scope>
    <source>
        <strain evidence="1 2">SFB5A</strain>
    </source>
</reference>
<protein>
    <submittedName>
        <fullName evidence="1">Uncharacterized protein</fullName>
    </submittedName>
</protein>
<proteinExistence type="predicted"/>
<dbReference type="RefSeq" id="WP_181924787.1">
    <property type="nucleotide sequence ID" value="NZ_JACHJY010000007.1"/>
</dbReference>
<keyword evidence="2" id="KW-1185">Reference proteome</keyword>
<evidence type="ECO:0000313" key="1">
    <source>
        <dbReference type="EMBL" id="MBB4983975.1"/>
    </source>
</evidence>
<dbReference type="Proteomes" id="UP000582643">
    <property type="component" value="Unassembled WGS sequence"/>
</dbReference>